<name>A0AAV1RV77_9ROSI</name>
<keyword evidence="3" id="KW-0732">Signal</keyword>
<organism evidence="4 5">
    <name type="scientific">Dovyalis caffra</name>
    <dbReference type="NCBI Taxonomy" id="77055"/>
    <lineage>
        <taxon>Eukaryota</taxon>
        <taxon>Viridiplantae</taxon>
        <taxon>Streptophyta</taxon>
        <taxon>Embryophyta</taxon>
        <taxon>Tracheophyta</taxon>
        <taxon>Spermatophyta</taxon>
        <taxon>Magnoliopsida</taxon>
        <taxon>eudicotyledons</taxon>
        <taxon>Gunneridae</taxon>
        <taxon>Pentapetalae</taxon>
        <taxon>rosids</taxon>
        <taxon>fabids</taxon>
        <taxon>Malpighiales</taxon>
        <taxon>Salicaceae</taxon>
        <taxon>Flacourtieae</taxon>
        <taxon>Dovyalis</taxon>
    </lineage>
</organism>
<dbReference type="PANTHER" id="PTHR22835:SF675">
    <property type="entry name" value="ESTER HYDROLASE, PUTATIVE-RELATED"/>
    <property type="match status" value="1"/>
</dbReference>
<evidence type="ECO:0000313" key="5">
    <source>
        <dbReference type="Proteomes" id="UP001314170"/>
    </source>
</evidence>
<feature type="chain" id="PRO_5043617775" evidence="3">
    <location>
        <begin position="29"/>
        <end position="453"/>
    </location>
</feature>
<dbReference type="PANTHER" id="PTHR22835">
    <property type="entry name" value="ZINC FINGER FYVE DOMAIN CONTAINING PROTEIN"/>
    <property type="match status" value="1"/>
</dbReference>
<dbReference type="InterPro" id="IPR001087">
    <property type="entry name" value="GDSL"/>
</dbReference>
<dbReference type="Proteomes" id="UP001314170">
    <property type="component" value="Unassembled WGS sequence"/>
</dbReference>
<gene>
    <name evidence="4" type="ORF">DCAF_LOCUS14424</name>
</gene>
<dbReference type="AlphaFoldDB" id="A0AAV1RV77"/>
<dbReference type="GO" id="GO:0016788">
    <property type="term" value="F:hydrolase activity, acting on ester bonds"/>
    <property type="evidence" value="ECO:0007669"/>
    <property type="project" value="InterPro"/>
</dbReference>
<evidence type="ECO:0000256" key="2">
    <source>
        <dbReference type="ARBA" id="ARBA00023180"/>
    </source>
</evidence>
<reference evidence="4 5" key="1">
    <citation type="submission" date="2024-01" db="EMBL/GenBank/DDBJ databases">
        <authorList>
            <person name="Waweru B."/>
        </authorList>
    </citation>
    <scope>NUCLEOTIDE SEQUENCE [LARGE SCALE GENOMIC DNA]</scope>
</reference>
<protein>
    <submittedName>
        <fullName evidence="4">Uncharacterized protein</fullName>
    </submittedName>
</protein>
<comment type="caution">
    <text evidence="4">The sequence shown here is derived from an EMBL/GenBank/DDBJ whole genome shotgun (WGS) entry which is preliminary data.</text>
</comment>
<proteinExistence type="inferred from homology"/>
<sequence>MAPTKVVSSQVLIVVSSVVVLLLSGVSSFDGNEPKGLKICGFDAIYNFGDSYSDTGNAIQIDPTASQSHPPYGRTINKITGRSNSAGFPSIKTYLNSNETDSLNGVNFAVSGATALPLNVVLSKLNISAGFINNSLTEQLQWFGEHLKGFCQTDCKEKLRSSLFIIGIGSNEYNLGFFHFKKAEEMKKIGLVSAVVEAIQKAVEQVIGYGATRVLVPGTYPTGCAPGFLGMFRKLNYTKDTHGCLADVNDLYKYHNDQLQAGLEILRKKYPGWASLASELDYLSLTFLFQSRMMIDDGDEEDSPCFQSHHHIPKSAIPALMKVFENLKSLEIKICFSQTCMDNSFRLEATSAGSDVCSYLTCVSVPSKAGLLTSSDYTPSSLDAEFGCAHICSFMDFYTLMLKNRSKTLTSLVMMVPSYLRKLVLILSKAIGCVSLKVPFGLVSVPALNPVEL</sequence>
<evidence type="ECO:0000256" key="1">
    <source>
        <dbReference type="ARBA" id="ARBA00008668"/>
    </source>
</evidence>
<dbReference type="InterPro" id="IPR036514">
    <property type="entry name" value="SGNH_hydro_sf"/>
</dbReference>
<feature type="signal peptide" evidence="3">
    <location>
        <begin position="1"/>
        <end position="28"/>
    </location>
</feature>
<comment type="similarity">
    <text evidence="1">Belongs to the 'GDSL' lipolytic enzyme family.</text>
</comment>
<keyword evidence="5" id="KW-1185">Reference proteome</keyword>
<dbReference type="EMBL" id="CAWUPB010001157">
    <property type="protein sequence ID" value="CAK7339373.1"/>
    <property type="molecule type" value="Genomic_DNA"/>
</dbReference>
<dbReference type="Pfam" id="PF00657">
    <property type="entry name" value="Lipase_GDSL"/>
    <property type="match status" value="1"/>
</dbReference>
<evidence type="ECO:0000313" key="4">
    <source>
        <dbReference type="EMBL" id="CAK7339373.1"/>
    </source>
</evidence>
<keyword evidence="2" id="KW-0325">Glycoprotein</keyword>
<evidence type="ECO:0000256" key="3">
    <source>
        <dbReference type="SAM" id="SignalP"/>
    </source>
</evidence>
<accession>A0AAV1RV77</accession>
<dbReference type="Gene3D" id="3.40.50.1110">
    <property type="entry name" value="SGNH hydrolase"/>
    <property type="match status" value="1"/>
</dbReference>